<dbReference type="InterPro" id="IPR006140">
    <property type="entry name" value="D-isomer_DH_NAD-bd"/>
</dbReference>
<dbReference type="Proteomes" id="UP001283366">
    <property type="component" value="Unassembled WGS sequence"/>
</dbReference>
<dbReference type="GO" id="GO:0051287">
    <property type="term" value="F:NAD binding"/>
    <property type="evidence" value="ECO:0007669"/>
    <property type="project" value="InterPro"/>
</dbReference>
<evidence type="ECO:0000313" key="6">
    <source>
        <dbReference type="Proteomes" id="UP001283366"/>
    </source>
</evidence>
<name>A0A1Y6IR09_9VIBR</name>
<dbReference type="EMBL" id="FXXI01000002">
    <property type="protein sequence ID" value="SMS00084.1"/>
    <property type="molecule type" value="Genomic_DNA"/>
</dbReference>
<evidence type="ECO:0000313" key="3">
    <source>
        <dbReference type="EMBL" id="MDW6001889.1"/>
    </source>
</evidence>
<keyword evidence="4" id="KW-0378">Hydrolase</keyword>
<dbReference type="Gene3D" id="3.40.50.1480">
    <property type="entry name" value="Adenosylhomocysteinase-like"/>
    <property type="match status" value="1"/>
</dbReference>
<accession>A0A1Y6IR09</accession>
<proteinExistence type="predicted"/>
<reference evidence="4 5" key="1">
    <citation type="submission" date="2017-05" db="EMBL/GenBank/DDBJ databases">
        <authorList>
            <person name="Song R."/>
            <person name="Chenine A.L."/>
            <person name="Ruprecht R.M."/>
        </authorList>
    </citation>
    <scope>NUCLEOTIDE SEQUENCE [LARGE SCALE GENOMIC DNA]</scope>
    <source>
        <strain evidence="4 5">CECT 7927</strain>
    </source>
</reference>
<evidence type="ECO:0000256" key="1">
    <source>
        <dbReference type="ARBA" id="ARBA00023027"/>
    </source>
</evidence>
<keyword evidence="6" id="KW-1185">Reference proteome</keyword>
<evidence type="ECO:0000259" key="2">
    <source>
        <dbReference type="SMART" id="SM00997"/>
    </source>
</evidence>
<dbReference type="SMART" id="SM00997">
    <property type="entry name" value="AdoHcyase_NAD"/>
    <property type="match status" value="1"/>
</dbReference>
<dbReference type="InterPro" id="IPR015878">
    <property type="entry name" value="Ado_hCys_hydrolase_NAD-bd"/>
</dbReference>
<dbReference type="AlphaFoldDB" id="A0A1Y6IR09"/>
<organism evidence="4 5">
    <name type="scientific">Vibrio mangrovi</name>
    <dbReference type="NCBI Taxonomy" id="474394"/>
    <lineage>
        <taxon>Bacteria</taxon>
        <taxon>Pseudomonadati</taxon>
        <taxon>Pseudomonadota</taxon>
        <taxon>Gammaproteobacteria</taxon>
        <taxon>Vibrionales</taxon>
        <taxon>Vibrionaceae</taxon>
        <taxon>Vibrio</taxon>
    </lineage>
</organism>
<reference evidence="3 6" key="2">
    <citation type="submission" date="2023-11" db="EMBL/GenBank/DDBJ databases">
        <title>Plant-associative lifestyle of Vibrio porteresiae and its evolutionary dynamics.</title>
        <authorList>
            <person name="Rameshkumar N."/>
            <person name="Kirti K."/>
        </authorList>
    </citation>
    <scope>NUCLEOTIDE SEQUENCE [LARGE SCALE GENOMIC DNA]</scope>
    <source>
        <strain evidence="3 6">MSSRF38</strain>
    </source>
</reference>
<protein>
    <submittedName>
        <fullName evidence="3">NAD(P)-dependent oxidoreductase</fullName>
    </submittedName>
    <submittedName>
        <fullName evidence="4">S-adenosyl-L-homocysteine hydrolase</fullName>
    </submittedName>
</protein>
<dbReference type="InterPro" id="IPR042172">
    <property type="entry name" value="Adenosylhomocyst_ase-like_sf"/>
</dbReference>
<dbReference type="SUPFAM" id="SSF51735">
    <property type="entry name" value="NAD(P)-binding Rossmann-fold domains"/>
    <property type="match status" value="1"/>
</dbReference>
<dbReference type="GO" id="GO:0016787">
    <property type="term" value="F:hydrolase activity"/>
    <property type="evidence" value="ECO:0007669"/>
    <property type="project" value="UniProtKB-KW"/>
</dbReference>
<feature type="domain" description="S-adenosyl-L-homocysteine hydrolase NAD binding" evidence="2">
    <location>
        <begin position="157"/>
        <end position="305"/>
    </location>
</feature>
<dbReference type="Gene3D" id="3.40.50.720">
    <property type="entry name" value="NAD(P)-binding Rossmann-like Domain"/>
    <property type="match status" value="1"/>
</dbReference>
<evidence type="ECO:0000313" key="5">
    <source>
        <dbReference type="Proteomes" id="UP000196125"/>
    </source>
</evidence>
<keyword evidence="1" id="KW-0520">NAD</keyword>
<dbReference type="Pfam" id="PF02826">
    <property type="entry name" value="2-Hacid_dh_C"/>
    <property type="match status" value="1"/>
</dbReference>
<sequence length="354" mass="40330">MKLINELNFKNNNLIIVCHAIKSLIPYISILSKHNSLQKVLIKPNSVDKDIIRYLENNEYNFELLDRNEFSSKSKVVSKLNSFTENKECILFDIGGYFSSIFDDSAVINNIIGIIEDTENGQQKYENKNLLNSNIPLFSIARSFPKETEDWWVGLAILFSAEKQLRTLGKTFNGKRILVIGFGKIGRSIAQSLQKYGYSVTVYDKDSRRLVHASCLNLNIIKDRSEFGKFNVIFSATGNKSISESDFPLFKKVCYFFSVTSSDDEFDIDFDDFNLIKGMFFSSNKNGNIYFCNKGNAVNFLDGGEIGYFAHMVQGAIVCAAQRIIDKNYKLNVINELESKDEVLLSDIYLETFL</sequence>
<gene>
    <name evidence="3" type="ORF">SBX37_03130</name>
    <name evidence="4" type="ORF">VIM7927_01325</name>
</gene>
<evidence type="ECO:0000313" key="4">
    <source>
        <dbReference type="EMBL" id="SMS00084.1"/>
    </source>
</evidence>
<dbReference type="Proteomes" id="UP000196125">
    <property type="component" value="Unassembled WGS sequence"/>
</dbReference>
<dbReference type="OrthoDB" id="5852672at2"/>
<dbReference type="RefSeq" id="WP_087480164.1">
    <property type="nucleotide sequence ID" value="NZ_AP024883.1"/>
</dbReference>
<dbReference type="InterPro" id="IPR036291">
    <property type="entry name" value="NAD(P)-bd_dom_sf"/>
</dbReference>
<dbReference type="EMBL" id="JAWRCO010000001">
    <property type="protein sequence ID" value="MDW6001889.1"/>
    <property type="molecule type" value="Genomic_DNA"/>
</dbReference>